<protein>
    <submittedName>
        <fullName evidence="2">Uncharacterized protein</fullName>
    </submittedName>
</protein>
<reference evidence="2 3" key="1">
    <citation type="submission" date="2007-03" db="EMBL/GenBank/DDBJ databases">
        <title>Complete sequence of Desulfotomaculum reducens MI-1.</title>
        <authorList>
            <consortium name="US DOE Joint Genome Institute"/>
            <person name="Copeland A."/>
            <person name="Lucas S."/>
            <person name="Lapidus A."/>
            <person name="Barry K."/>
            <person name="Detter J.C."/>
            <person name="Glavina del Rio T."/>
            <person name="Hammon N."/>
            <person name="Israni S."/>
            <person name="Dalin E."/>
            <person name="Tice H."/>
            <person name="Pitluck S."/>
            <person name="Sims D."/>
            <person name="Brettin T."/>
            <person name="Bruce D."/>
            <person name="Han C."/>
            <person name="Tapia R."/>
            <person name="Schmutz J."/>
            <person name="Larimer F."/>
            <person name="Land M."/>
            <person name="Hauser L."/>
            <person name="Kyrpides N."/>
            <person name="Kim E."/>
            <person name="Tebo B.M."/>
            <person name="Richardson P."/>
        </authorList>
    </citation>
    <scope>NUCLEOTIDE SEQUENCE [LARGE SCALE GENOMIC DNA]</scope>
    <source>
        <strain evidence="2 3">MI-1</strain>
    </source>
</reference>
<evidence type="ECO:0000313" key="2">
    <source>
        <dbReference type="EMBL" id="ABO49517.1"/>
    </source>
</evidence>
<gene>
    <name evidence="2" type="ordered locus">Dred_0982</name>
</gene>
<sequence length="149" mass="18006">MENNKFQELVLKKFEENEQFQKLTLQKFEENEQFQKLTLQKFEENEQFQKLALQKVEENDQFQALVVKQFHLISEQMQALTQGQVRLENDLKRLEVRMENEVIERLRGLYDDREVQNEKLDKIEQRLTDIEVDTSYLVLKVKGLEKIAK</sequence>
<dbReference type="STRING" id="349161.Dred_0982"/>
<organism evidence="2 3">
    <name type="scientific">Desulforamulus reducens (strain ATCC BAA-1160 / DSM 100696 / MI-1)</name>
    <name type="common">Desulfotomaculum reducens</name>
    <dbReference type="NCBI Taxonomy" id="349161"/>
    <lineage>
        <taxon>Bacteria</taxon>
        <taxon>Bacillati</taxon>
        <taxon>Bacillota</taxon>
        <taxon>Clostridia</taxon>
        <taxon>Eubacteriales</taxon>
        <taxon>Peptococcaceae</taxon>
        <taxon>Desulforamulus</taxon>
    </lineage>
</organism>
<evidence type="ECO:0000256" key="1">
    <source>
        <dbReference type="SAM" id="Coils"/>
    </source>
</evidence>
<dbReference type="HOGENOM" id="CLU_1746709_0_0_9"/>
<dbReference type="Proteomes" id="UP000001556">
    <property type="component" value="Chromosome"/>
</dbReference>
<dbReference type="RefSeq" id="WP_011877346.1">
    <property type="nucleotide sequence ID" value="NC_009253.1"/>
</dbReference>
<evidence type="ECO:0000313" key="3">
    <source>
        <dbReference type="Proteomes" id="UP000001556"/>
    </source>
</evidence>
<dbReference type="AlphaFoldDB" id="A4J364"/>
<accession>A4J364</accession>
<keyword evidence="1" id="KW-0175">Coiled coil</keyword>
<dbReference type="KEGG" id="drm:Dred_0982"/>
<name>A4J364_DESRM</name>
<keyword evidence="3" id="KW-1185">Reference proteome</keyword>
<feature type="coiled-coil region" evidence="1">
    <location>
        <begin position="11"/>
        <end position="133"/>
    </location>
</feature>
<proteinExistence type="predicted"/>
<dbReference type="EMBL" id="CP000612">
    <property type="protein sequence ID" value="ABO49517.1"/>
    <property type="molecule type" value="Genomic_DNA"/>
</dbReference>